<evidence type="ECO:0000313" key="3">
    <source>
        <dbReference type="Proteomes" id="UP001168877"/>
    </source>
</evidence>
<protein>
    <submittedName>
        <fullName evidence="2">Uncharacterized protein</fullName>
    </submittedName>
</protein>
<reference evidence="2" key="1">
    <citation type="journal article" date="2022" name="Plant J.">
        <title>Strategies of tolerance reflected in two North American maple genomes.</title>
        <authorList>
            <person name="McEvoy S.L."/>
            <person name="Sezen U.U."/>
            <person name="Trouern-Trend A."/>
            <person name="McMahon S.M."/>
            <person name="Schaberg P.G."/>
            <person name="Yang J."/>
            <person name="Wegrzyn J.L."/>
            <person name="Swenson N.G."/>
        </authorList>
    </citation>
    <scope>NUCLEOTIDE SEQUENCE</scope>
    <source>
        <strain evidence="2">NS2018</strain>
    </source>
</reference>
<evidence type="ECO:0000313" key="2">
    <source>
        <dbReference type="EMBL" id="KAK0575010.1"/>
    </source>
</evidence>
<keyword evidence="3" id="KW-1185">Reference proteome</keyword>
<sequence length="272" mass="30213">MENEHREVWAYVRGRKDDKKASKLGDKISLSKGKQAYVRNSKKRTTFGSYKEGKLDFEMKKVFQVRGMRADSSSSSSVFDSEEGQLMGLGKSKEAQSSSTEDGLIPLVDKSSSRGSGFGVSKKILVRHKDQKVVSILDQEGRDINLPLRGPIQFPLQDLEGGQNRAEDLMSIPLAVEIDEEVRRGNKKNKKLEVVRWSLQEEIAKVIAKGISLGYVFNARDKETEGSKTQVGDKDEEQSWSLGVEITKVIEVGVALGVDFNSKEDSIGKEIA</sequence>
<proteinExistence type="predicted"/>
<organism evidence="2 3">
    <name type="scientific">Acer saccharum</name>
    <name type="common">Sugar maple</name>
    <dbReference type="NCBI Taxonomy" id="4024"/>
    <lineage>
        <taxon>Eukaryota</taxon>
        <taxon>Viridiplantae</taxon>
        <taxon>Streptophyta</taxon>
        <taxon>Embryophyta</taxon>
        <taxon>Tracheophyta</taxon>
        <taxon>Spermatophyta</taxon>
        <taxon>Magnoliopsida</taxon>
        <taxon>eudicotyledons</taxon>
        <taxon>Gunneridae</taxon>
        <taxon>Pentapetalae</taxon>
        <taxon>rosids</taxon>
        <taxon>malvids</taxon>
        <taxon>Sapindales</taxon>
        <taxon>Sapindaceae</taxon>
        <taxon>Hippocastanoideae</taxon>
        <taxon>Acereae</taxon>
        <taxon>Acer</taxon>
    </lineage>
</organism>
<dbReference type="EMBL" id="JAUESC010000387">
    <property type="protein sequence ID" value="KAK0575010.1"/>
    <property type="molecule type" value="Genomic_DNA"/>
</dbReference>
<evidence type="ECO:0000256" key="1">
    <source>
        <dbReference type="SAM" id="MobiDB-lite"/>
    </source>
</evidence>
<feature type="region of interest" description="Disordered" evidence="1">
    <location>
        <begin position="69"/>
        <end position="106"/>
    </location>
</feature>
<gene>
    <name evidence="2" type="ORF">LWI29_032546</name>
</gene>
<comment type="caution">
    <text evidence="2">The sequence shown here is derived from an EMBL/GenBank/DDBJ whole genome shotgun (WGS) entry which is preliminary data.</text>
</comment>
<name>A0AA39RM50_ACESA</name>
<dbReference type="Proteomes" id="UP001168877">
    <property type="component" value="Unassembled WGS sequence"/>
</dbReference>
<dbReference type="AlphaFoldDB" id="A0AA39RM50"/>
<reference evidence="2" key="2">
    <citation type="submission" date="2023-06" db="EMBL/GenBank/DDBJ databases">
        <authorList>
            <person name="Swenson N.G."/>
            <person name="Wegrzyn J.L."/>
            <person name="Mcevoy S.L."/>
        </authorList>
    </citation>
    <scope>NUCLEOTIDE SEQUENCE</scope>
    <source>
        <strain evidence="2">NS2018</strain>
        <tissue evidence="2">Leaf</tissue>
    </source>
</reference>
<accession>A0AA39RM50</accession>